<accession>A0ABZ2BYL5</accession>
<evidence type="ECO:0000313" key="2">
    <source>
        <dbReference type="Proteomes" id="UP001318682"/>
    </source>
</evidence>
<reference evidence="1 2" key="1">
    <citation type="submission" date="2015-07" db="EMBL/GenBank/DDBJ databases">
        <authorList>
            <person name="Voget S."/>
            <person name="Dogs M."/>
            <person name="Brinkhoff T.H."/>
            <person name="Daniel R."/>
        </authorList>
    </citation>
    <scope>NUCLEOTIDE SEQUENCE [LARGE SCALE GENOMIC DNA]</scope>
    <source>
        <strain evidence="1 2">B14</strain>
    </source>
</reference>
<name>A0ABZ2BYL5_9RHOB</name>
<gene>
    <name evidence="1" type="ORF">ROLI_033440</name>
</gene>
<dbReference type="EMBL" id="CP143423">
    <property type="protein sequence ID" value="WVX50247.1"/>
    <property type="molecule type" value="Genomic_DNA"/>
</dbReference>
<protein>
    <recommendedName>
        <fullName evidence="3">PD(D/E)XK endonuclease domain-containing protein</fullName>
    </recommendedName>
</protein>
<reference evidence="2" key="2">
    <citation type="submission" date="2024-01" db="EMBL/GenBank/DDBJ databases">
        <title>Roseobacter fucihabitans sp. nov., isolated from the brown alga Fucus spiralis.</title>
        <authorList>
            <person name="Hahnke S."/>
            <person name="Berger M."/>
            <person name="Schlingloff A."/>
            <person name="Athale I."/>
            <person name="Neumann-Schaal M."/>
            <person name="Adenaya A."/>
            <person name="Poehlein A."/>
            <person name="Daniel R."/>
            <person name="Pertersen J."/>
            <person name="Brinkhoff T."/>
        </authorList>
    </citation>
    <scope>NUCLEOTIDE SEQUENCE [LARGE SCALE GENOMIC DNA]</scope>
    <source>
        <strain evidence="2">B14</strain>
    </source>
</reference>
<dbReference type="RefSeq" id="WP_187430955.1">
    <property type="nucleotide sequence ID" value="NZ_CP143423.1"/>
</dbReference>
<evidence type="ECO:0008006" key="3">
    <source>
        <dbReference type="Google" id="ProtNLM"/>
    </source>
</evidence>
<proteinExistence type="predicted"/>
<organism evidence="1 2">
    <name type="scientific">Roseobacter fucihabitans</name>
    <dbReference type="NCBI Taxonomy" id="1537242"/>
    <lineage>
        <taxon>Bacteria</taxon>
        <taxon>Pseudomonadati</taxon>
        <taxon>Pseudomonadota</taxon>
        <taxon>Alphaproteobacteria</taxon>
        <taxon>Rhodobacterales</taxon>
        <taxon>Roseobacteraceae</taxon>
        <taxon>Roseobacter</taxon>
    </lineage>
</organism>
<keyword evidence="2" id="KW-1185">Reference proteome</keyword>
<dbReference type="Proteomes" id="UP001318682">
    <property type="component" value="Chromosome"/>
</dbReference>
<sequence length="157" mass="17486">MSASGSSRFLAEKFGLTYCQQYFSAGQHSFTGTDRSGYDILLEANGIERHVQMKSSFVGAKTSRQKVNIRLADKPSGCVIWVRFDPETLKLAEFLWFGASPGKQLPELGDRIGKHEKGDQHGYKAQRSAIRVINKGKFELVGSMPDLADRLFIPDLT</sequence>
<evidence type="ECO:0000313" key="1">
    <source>
        <dbReference type="EMBL" id="WVX50247.1"/>
    </source>
</evidence>